<dbReference type="InterPro" id="IPR046676">
    <property type="entry name" value="DUF6546"/>
</dbReference>
<sequence length="218" mass="24512">MIKSFSQTELSKLTIFENFNEAYPERYYDTPAIRVPEPAVSQKLARASLHLTMLSASFMADAGYFFTARRDSWTWDKLTSLALTSRVLTDDADPLDIDNMLRDAAVAALKMPRLDTMELWNGRRGVAMLFRYQRAQDGKSAIITVRGTSEIALGITVKQAWDAVAHQHRHGRVVIQTSLVDPDVIRCHGDAIVQLGLSTEVVRPVSLRQILSEHQLRA</sequence>
<comment type="caution">
    <text evidence="2">The sequence shown here is derived from an EMBL/GenBank/DDBJ whole genome shotgun (WGS) entry which is preliminary data.</text>
</comment>
<protein>
    <submittedName>
        <fullName evidence="2">PRANC domain-containing protein</fullName>
    </submittedName>
</protein>
<feature type="domain" description="DUF6546" evidence="1">
    <location>
        <begin position="8"/>
        <end position="203"/>
    </location>
</feature>
<keyword evidence="3" id="KW-1185">Reference proteome</keyword>
<gene>
    <name evidence="2" type="ORF">FHETE_2880</name>
</gene>
<proteinExistence type="predicted"/>
<accession>A0A8H5TQB8</accession>
<dbReference type="EMBL" id="JAAGWQ010000047">
    <property type="protein sequence ID" value="KAF5674528.1"/>
    <property type="molecule type" value="Genomic_DNA"/>
</dbReference>
<dbReference type="OrthoDB" id="5100373at2759"/>
<evidence type="ECO:0000313" key="3">
    <source>
        <dbReference type="Proteomes" id="UP000567885"/>
    </source>
</evidence>
<dbReference type="Pfam" id="PF20183">
    <property type="entry name" value="DUF6546"/>
    <property type="match status" value="1"/>
</dbReference>
<evidence type="ECO:0000313" key="2">
    <source>
        <dbReference type="EMBL" id="KAF5674528.1"/>
    </source>
</evidence>
<name>A0A8H5TQB8_FUSHE</name>
<dbReference type="Proteomes" id="UP000567885">
    <property type="component" value="Unassembled WGS sequence"/>
</dbReference>
<organism evidence="2 3">
    <name type="scientific">Fusarium heterosporum</name>
    <dbReference type="NCBI Taxonomy" id="42747"/>
    <lineage>
        <taxon>Eukaryota</taxon>
        <taxon>Fungi</taxon>
        <taxon>Dikarya</taxon>
        <taxon>Ascomycota</taxon>
        <taxon>Pezizomycotina</taxon>
        <taxon>Sordariomycetes</taxon>
        <taxon>Hypocreomycetidae</taxon>
        <taxon>Hypocreales</taxon>
        <taxon>Nectriaceae</taxon>
        <taxon>Fusarium</taxon>
        <taxon>Fusarium heterosporum species complex</taxon>
    </lineage>
</organism>
<evidence type="ECO:0000259" key="1">
    <source>
        <dbReference type="Pfam" id="PF20183"/>
    </source>
</evidence>
<dbReference type="AlphaFoldDB" id="A0A8H5TQB8"/>
<reference evidence="2 3" key="1">
    <citation type="submission" date="2020-05" db="EMBL/GenBank/DDBJ databases">
        <title>Identification and distribution of gene clusters putatively required for synthesis of sphingolipid metabolism inhibitors in phylogenetically diverse species of the filamentous fungus Fusarium.</title>
        <authorList>
            <person name="Kim H.-S."/>
            <person name="Busman M."/>
            <person name="Brown D.W."/>
            <person name="Divon H."/>
            <person name="Uhlig S."/>
            <person name="Proctor R.H."/>
        </authorList>
    </citation>
    <scope>NUCLEOTIDE SEQUENCE [LARGE SCALE GENOMIC DNA]</scope>
    <source>
        <strain evidence="2 3">NRRL 20693</strain>
    </source>
</reference>